<feature type="region of interest" description="Disordered" evidence="1">
    <location>
        <begin position="167"/>
        <end position="253"/>
    </location>
</feature>
<evidence type="ECO:0000313" key="3">
    <source>
        <dbReference type="Proteomes" id="UP000218432"/>
    </source>
</evidence>
<evidence type="ECO:0000313" key="2">
    <source>
        <dbReference type="EMBL" id="BAX63280.1"/>
    </source>
</evidence>
<dbReference type="AlphaFoldDB" id="A0A1Y1BTG4"/>
<proteinExistence type="predicted"/>
<protein>
    <submittedName>
        <fullName evidence="2">Uncharacterized protein</fullName>
    </submittedName>
</protein>
<evidence type="ECO:0000256" key="1">
    <source>
        <dbReference type="SAM" id="MobiDB-lite"/>
    </source>
</evidence>
<name>A0A1Y1BTG4_9BURK</name>
<organism evidence="2 3">
    <name type="scientific">Burkholderia stabilis</name>
    <dbReference type="NCBI Taxonomy" id="95485"/>
    <lineage>
        <taxon>Bacteria</taxon>
        <taxon>Pseudomonadati</taxon>
        <taxon>Pseudomonadota</taxon>
        <taxon>Betaproteobacteria</taxon>
        <taxon>Burkholderiales</taxon>
        <taxon>Burkholderiaceae</taxon>
        <taxon>Burkholderia</taxon>
        <taxon>Burkholderia cepacia complex</taxon>
    </lineage>
</organism>
<feature type="compositionally biased region" description="Basic and acidic residues" evidence="1">
    <location>
        <begin position="244"/>
        <end position="253"/>
    </location>
</feature>
<accession>A0A1Y1BTG4</accession>
<gene>
    <name evidence="2" type="ORF">BSFP_061480</name>
</gene>
<sequence>MRGANLLESVRPASSCSRGGVCLRAPEAHLREVAPSPSNPKRLPAGPAAAGREARLCRRRAGLAVAVRCAGRVREPLGRCVDHLGPVSRGGPADVRRAHRRGRHRARRESRLLLRVAHVCAAQCRRAGCGRIGTDDDSAMARCEPRAGRGRVLEALGGSRSRPWRSRFAARASASSPSRSRISSASRTCSIGPASCRNASTSARLRRPRLRDGAAGLVSDQRRNGSAMSSGIGHRYGRPPRRSRYPENKNATEESPWRFSLRRLVASAAAAYYCGFAQSMRPKNVSVRSHAICDQTGSNCVAEMRPGPTAVSFANA</sequence>
<dbReference type="Proteomes" id="UP000218432">
    <property type="component" value="Chromosome 3"/>
</dbReference>
<reference evidence="2 3" key="1">
    <citation type="journal article" date="2017" name="Genome Announc.">
        <title>Complete Genome Sequence of Burkholderia stabilis FERMP-21014.</title>
        <authorList>
            <person name="Konishi K."/>
            <person name="Kumagai T."/>
            <person name="Sakasegawa S."/>
            <person name="Tamura T."/>
        </authorList>
    </citation>
    <scope>NUCLEOTIDE SEQUENCE [LARGE SCALE GENOMIC DNA]</scope>
    <source>
        <strain evidence="2 3">FERMP-21014</strain>
    </source>
</reference>
<feature type="compositionally biased region" description="Low complexity" evidence="1">
    <location>
        <begin position="167"/>
        <end position="187"/>
    </location>
</feature>
<dbReference type="EMBL" id="AP018113">
    <property type="protein sequence ID" value="BAX63280.1"/>
    <property type="molecule type" value="Genomic_DNA"/>
</dbReference>